<dbReference type="RefSeq" id="WP_194114736.1">
    <property type="nucleotide sequence ID" value="NZ_JADFUA010000001.1"/>
</dbReference>
<dbReference type="Proteomes" id="UP000604481">
    <property type="component" value="Unassembled WGS sequence"/>
</dbReference>
<organism evidence="2 3">
    <name type="scientific">Chitinilyticum piscinae</name>
    <dbReference type="NCBI Taxonomy" id="2866724"/>
    <lineage>
        <taxon>Bacteria</taxon>
        <taxon>Pseudomonadati</taxon>
        <taxon>Pseudomonadota</taxon>
        <taxon>Betaproteobacteria</taxon>
        <taxon>Neisseriales</taxon>
        <taxon>Chitinibacteraceae</taxon>
        <taxon>Chitinilyticum</taxon>
    </lineage>
</organism>
<dbReference type="AlphaFoldDB" id="A0A8J7K9J7"/>
<reference evidence="2 3" key="1">
    <citation type="submission" date="2020-10" db="EMBL/GenBank/DDBJ databases">
        <title>The genome sequence of Chitinilyticum litopenaei 4Y14.</title>
        <authorList>
            <person name="Liu Y."/>
        </authorList>
    </citation>
    <scope>NUCLEOTIDE SEQUENCE [LARGE SCALE GENOMIC DNA]</scope>
    <source>
        <strain evidence="2 3">4Y14</strain>
    </source>
</reference>
<keyword evidence="3" id="KW-1185">Reference proteome</keyword>
<dbReference type="EMBL" id="JADFUA010000001">
    <property type="protein sequence ID" value="MBE9608239.1"/>
    <property type="molecule type" value="Genomic_DNA"/>
</dbReference>
<gene>
    <name evidence="2" type="ORF">INR99_02650</name>
</gene>
<evidence type="ECO:0000313" key="2">
    <source>
        <dbReference type="EMBL" id="MBE9608239.1"/>
    </source>
</evidence>
<name>A0A8J7K9J7_9NEIS</name>
<comment type="caution">
    <text evidence="2">The sequence shown here is derived from an EMBL/GenBank/DDBJ whole genome shotgun (WGS) entry which is preliminary data.</text>
</comment>
<dbReference type="Pfam" id="PF04773">
    <property type="entry name" value="FecR"/>
    <property type="match status" value="1"/>
</dbReference>
<evidence type="ECO:0000259" key="1">
    <source>
        <dbReference type="Pfam" id="PF04773"/>
    </source>
</evidence>
<accession>A0A8J7K9J7</accession>
<sequence>MSKPYTRRQILQWLAGSTLLLGGRAIAGAFFLPKPGLKSIKGQVLINGKPAVVGQPVSWGDEVVTGSNSEAVFTVDGDAYLLRANTEVTLGLAAAEHVVKVQSGKMLAVFGPGEKTIRTQAVTLGIRGTGLYVESHGARSYVCLCYGSVELTPTADPAARMTYQTKHHEHPYWVEGKQIKAASEVINHTDAELTMLEALQYRRPPFANGLNSSGGGGGY</sequence>
<evidence type="ECO:0000313" key="3">
    <source>
        <dbReference type="Proteomes" id="UP000604481"/>
    </source>
</evidence>
<feature type="domain" description="FecR protein" evidence="1">
    <location>
        <begin position="61"/>
        <end position="150"/>
    </location>
</feature>
<protein>
    <submittedName>
        <fullName evidence="2">FecR domain-containing protein</fullName>
    </submittedName>
</protein>
<dbReference type="InterPro" id="IPR006860">
    <property type="entry name" value="FecR"/>
</dbReference>
<proteinExistence type="predicted"/>